<evidence type="ECO:0000313" key="2">
    <source>
        <dbReference type="EMBL" id="MCY6484921.1"/>
    </source>
</evidence>
<comment type="caution">
    <text evidence="2">The sequence shown here is derived from an EMBL/GenBank/DDBJ whole genome shotgun (WGS) entry which is preliminary data.</text>
</comment>
<protein>
    <submittedName>
        <fullName evidence="2">Uncharacterized protein</fullName>
    </submittedName>
</protein>
<dbReference type="RefSeq" id="WP_268041243.1">
    <property type="nucleotide sequence ID" value="NZ_JAPQER010000004.1"/>
</dbReference>
<gene>
    <name evidence="2" type="ORF">OW763_11265</name>
</gene>
<dbReference type="Proteomes" id="UP001078443">
    <property type="component" value="Unassembled WGS sequence"/>
</dbReference>
<keyword evidence="3" id="KW-1185">Reference proteome</keyword>
<reference evidence="2" key="1">
    <citation type="submission" date="2022-12" db="EMBL/GenBank/DDBJ databases">
        <authorList>
            <person name="Wang J."/>
        </authorList>
    </citation>
    <scope>NUCLEOTIDE SEQUENCE</scope>
    <source>
        <strain evidence="2">HY-45-18</strain>
    </source>
</reference>
<keyword evidence="1" id="KW-0472">Membrane</keyword>
<evidence type="ECO:0000313" key="3">
    <source>
        <dbReference type="Proteomes" id="UP001078443"/>
    </source>
</evidence>
<keyword evidence="1" id="KW-0812">Transmembrane</keyword>
<organism evidence="2 3">
    <name type="scientific">Clostridium aestuarii</name>
    <dbReference type="NCBI Taxonomy" id="338193"/>
    <lineage>
        <taxon>Bacteria</taxon>
        <taxon>Bacillati</taxon>
        <taxon>Bacillota</taxon>
        <taxon>Clostridia</taxon>
        <taxon>Eubacteriales</taxon>
        <taxon>Clostridiaceae</taxon>
        <taxon>Clostridium</taxon>
    </lineage>
</organism>
<dbReference type="EMBL" id="JAPQER010000004">
    <property type="protein sequence ID" value="MCY6484921.1"/>
    <property type="molecule type" value="Genomic_DNA"/>
</dbReference>
<accession>A0ABT4D100</accession>
<keyword evidence="1" id="KW-1133">Transmembrane helix</keyword>
<evidence type="ECO:0000256" key="1">
    <source>
        <dbReference type="SAM" id="Phobius"/>
    </source>
</evidence>
<sequence length="193" mass="22802">MNIVIINKRKLQVIFIVFVLMIVLFGIGQTLKDHLKSVSFVQNNVKALTEYEALDGVLKYKMPSEWVTKQQKFPGKEIIYHNDFQSEDLVINGFVQIWNFNRDLKEFLVNSKEVSQKQNKIKDYKMNNIKINNKDGYLVKYVITSNKVDYTSYEYFIKNNGQFIRFSFFVKSKNFKENMTAMFESIVKTITLN</sequence>
<name>A0ABT4D100_9CLOT</name>
<proteinExistence type="predicted"/>
<feature type="transmembrane region" description="Helical" evidence="1">
    <location>
        <begin position="12"/>
        <end position="31"/>
    </location>
</feature>